<proteinExistence type="predicted"/>
<dbReference type="EMBL" id="BJTZ01000107">
    <property type="protein sequence ID" value="GEK16222.1"/>
    <property type="molecule type" value="Genomic_DNA"/>
</dbReference>
<comment type="caution">
    <text evidence="2">The sequence shown here is derived from an EMBL/GenBank/DDBJ whole genome shotgun (WGS) entry which is preliminary data.</text>
</comment>
<keyword evidence="1" id="KW-1133">Transmembrane helix</keyword>
<feature type="transmembrane region" description="Helical" evidence="1">
    <location>
        <begin position="12"/>
        <end position="31"/>
    </location>
</feature>
<reference evidence="2 3" key="1">
    <citation type="submission" date="2019-07" db="EMBL/GenBank/DDBJ databases">
        <title>Whole genome shotgun sequence of Aliivibrio fischeri NBRC 101058.</title>
        <authorList>
            <person name="Hosoyama A."/>
            <person name="Uohara A."/>
            <person name="Ohji S."/>
            <person name="Ichikawa N."/>
        </authorList>
    </citation>
    <scope>NUCLEOTIDE SEQUENCE [LARGE SCALE GENOMIC DNA]</scope>
    <source>
        <strain evidence="2 3">NBRC 101058</strain>
    </source>
</reference>
<accession>A0A510UNI8</accession>
<evidence type="ECO:0000313" key="3">
    <source>
        <dbReference type="Proteomes" id="UP000321787"/>
    </source>
</evidence>
<keyword evidence="1" id="KW-0472">Membrane</keyword>
<dbReference type="AlphaFoldDB" id="A0A510UNI8"/>
<protein>
    <submittedName>
        <fullName evidence="2">Uncharacterized protein</fullName>
    </submittedName>
</protein>
<evidence type="ECO:0000313" key="2">
    <source>
        <dbReference type="EMBL" id="GEK16222.1"/>
    </source>
</evidence>
<dbReference type="RefSeq" id="WP_146867013.1">
    <property type="nucleotide sequence ID" value="NZ_BJTZ01000107.1"/>
</dbReference>
<organism evidence="2 3">
    <name type="scientific">Aliivibrio fischeri</name>
    <name type="common">Vibrio fischeri</name>
    <dbReference type="NCBI Taxonomy" id="668"/>
    <lineage>
        <taxon>Bacteria</taxon>
        <taxon>Pseudomonadati</taxon>
        <taxon>Pseudomonadota</taxon>
        <taxon>Gammaproteobacteria</taxon>
        <taxon>Vibrionales</taxon>
        <taxon>Vibrionaceae</taxon>
        <taxon>Aliivibrio</taxon>
    </lineage>
</organism>
<sequence length="122" mass="14195">MKRSNWIVRMTLYWFCFIFFSLLMISVGQIIQLQVNSAHLLKVHQVNGVKNELVTVIMIDKYTAHCIYPNHENITFDPSHEKALCSARVSAHDFHQSIKETQQHLVPAWPLSIVINNSIRHI</sequence>
<evidence type="ECO:0000256" key="1">
    <source>
        <dbReference type="SAM" id="Phobius"/>
    </source>
</evidence>
<keyword evidence="1" id="KW-0812">Transmembrane</keyword>
<name>A0A510UNI8_ALIFS</name>
<dbReference type="Proteomes" id="UP000321787">
    <property type="component" value="Unassembled WGS sequence"/>
</dbReference>
<gene>
    <name evidence="2" type="ORF">AFI02nite_42580</name>
</gene>